<dbReference type="PANTHER" id="PTHR33116:SF78">
    <property type="entry name" value="OS12G0587133 PROTEIN"/>
    <property type="match status" value="1"/>
</dbReference>
<dbReference type="SUPFAM" id="SSF56219">
    <property type="entry name" value="DNase I-like"/>
    <property type="match status" value="1"/>
</dbReference>
<dbReference type="Pfam" id="PF13966">
    <property type="entry name" value="zf-RVT"/>
    <property type="match status" value="1"/>
</dbReference>
<dbReference type="AlphaFoldDB" id="A0A2N9GPX3"/>
<reference evidence="2" key="1">
    <citation type="submission" date="2018-02" db="EMBL/GenBank/DDBJ databases">
        <authorList>
            <person name="Cohen D.B."/>
            <person name="Kent A.D."/>
        </authorList>
    </citation>
    <scope>NUCLEOTIDE SEQUENCE</scope>
</reference>
<protein>
    <recommendedName>
        <fullName evidence="1">Reverse transcriptase zinc-binding domain-containing protein</fullName>
    </recommendedName>
</protein>
<feature type="domain" description="Reverse transcriptase zinc-binding" evidence="1">
    <location>
        <begin position="933"/>
        <end position="1020"/>
    </location>
</feature>
<proteinExistence type="predicted"/>
<dbReference type="EMBL" id="OIVN01002201">
    <property type="protein sequence ID" value="SPD01440.1"/>
    <property type="molecule type" value="Genomic_DNA"/>
</dbReference>
<dbReference type="PANTHER" id="PTHR33116">
    <property type="entry name" value="REVERSE TRANSCRIPTASE ZINC-BINDING DOMAIN-CONTAINING PROTEIN-RELATED-RELATED"/>
    <property type="match status" value="1"/>
</dbReference>
<gene>
    <name evidence="2" type="ORF">FSB_LOCUS29322</name>
</gene>
<evidence type="ECO:0000313" key="2">
    <source>
        <dbReference type="EMBL" id="SPD01440.1"/>
    </source>
</evidence>
<dbReference type="InterPro" id="IPR036691">
    <property type="entry name" value="Endo/exonu/phosph_ase_sf"/>
</dbReference>
<sequence length="1195" mass="135512">MDQSENLEVEATVERVGGMEAANSGLETYEMICDRGMSLLLENNNAPIRLGNEDLVIKKLDLSVGPTFGQLGSTDVLVAVGPSLDSIFGPLLNKDVLNEPGSAREASLGLVWAKRKAKLDELEEHIVKKARVESTQMSNKYEPGQRIILKAAAKGGEKGASIKKLVHSKDEKCKGGLALFWKLGVELEIIFTNQNVMVALVYSDPPENVWLLIAVHGPPYLAKRRKFWELMEEIIGGFSGHWLLLGDLNSISFRLEKMGGSQKGERSLRSLRNFVNNVGAIDLGFNGPKFTWSNRRIGWANIRERLDRGICNVEWQNLFPNAGVRHLTTPNSDHNPILLDTHLDMGKGVRPFRFEAMWAKEESSVAVVEKAWDYSIEGSQNFILDRKCQRVKHEFIHWNKHVFGNTKARIKALEDKIKEIQDLDPCQENIEMEAALNVELNEWLEWEELKWKQKSKELWLRKGDRNSKFFHLSTVVRRRRNLISEIQLSDGQWIHSRDDIESYFSMQFQNIFQTSNPHIPPQLEGLFTPCITELENTNLSRVPELSEIKEVVWDMHPMKAPGPDGLPGLFFKKYWSTVGEQVLATIQSFFREVLKALGFDQKATNLIYQCISTVSFTLLLNGGKSASFSLTRGVKLALGAPSISSFFYADDVLLFCGAKIGEVEALMHCIDKYCGWSANKFKELAFVKDKLEARVCGWKSKCLSWMGRATLIKTVAQASPIYGMSAFKFPKGLFEDLNAIVRKFWWNPKKEGNRFYTPVAWSNLCRPLSDGGLDFRPFESFNEAMIAKLAWWVQSNRDSLCVKVLRAKYKVGSNWLQARPAGAASFSWRGLEGVRYILAKGACHLVGSGDNILVWRDPWIPNLLDYLPQPRDNVELQCLAVAQLMNHDKLGWDENKLKDLFNEETVLAIKNIPRWSREQEDKWVWLKTTSGEFSVKSAYKEICQPAPSFHCSPVFAKIWKSTLHDRLKMHLWRIASNLLPTKASLVRFDSNMDSSCSLCDHHLETSIHLFWECSLARAVWFGSEWSIQSEGILLQNPLSLIEMLVDPPATLGFNGAVKEKFLLMGALILDQLWKLRNAKVHDGRSVKMNHISRELSVRGREHWDIRRIPQSSSIPHPSTGWCFPNHGVIKFNCNAAVGGSFSCIAVVARNWRGEVVLALSRRVNTTIPLQAEAEALLWATHLAAELFYGFGDFLE</sequence>
<organism evidence="2">
    <name type="scientific">Fagus sylvatica</name>
    <name type="common">Beechnut</name>
    <dbReference type="NCBI Taxonomy" id="28930"/>
    <lineage>
        <taxon>Eukaryota</taxon>
        <taxon>Viridiplantae</taxon>
        <taxon>Streptophyta</taxon>
        <taxon>Embryophyta</taxon>
        <taxon>Tracheophyta</taxon>
        <taxon>Spermatophyta</taxon>
        <taxon>Magnoliopsida</taxon>
        <taxon>eudicotyledons</taxon>
        <taxon>Gunneridae</taxon>
        <taxon>Pentapetalae</taxon>
        <taxon>rosids</taxon>
        <taxon>fabids</taxon>
        <taxon>Fagales</taxon>
        <taxon>Fagaceae</taxon>
        <taxon>Fagus</taxon>
    </lineage>
</organism>
<accession>A0A2N9GPX3</accession>
<dbReference type="Gene3D" id="3.60.10.10">
    <property type="entry name" value="Endonuclease/exonuclease/phosphatase"/>
    <property type="match status" value="1"/>
</dbReference>
<name>A0A2N9GPX3_FAGSY</name>
<dbReference type="InterPro" id="IPR026960">
    <property type="entry name" value="RVT-Znf"/>
</dbReference>
<evidence type="ECO:0000259" key="1">
    <source>
        <dbReference type="Pfam" id="PF13966"/>
    </source>
</evidence>